<evidence type="ECO:0000313" key="2">
    <source>
        <dbReference type="EMBL" id="AXQ62741.1"/>
    </source>
</evidence>
<evidence type="ECO:0000256" key="1">
    <source>
        <dbReference type="SAM" id="Phobius"/>
    </source>
</evidence>
<keyword evidence="1" id="KW-0812">Transmembrane</keyword>
<sequence>MNNSNFFWRLIKVVLLGSIVTIISPLLVVVAMVMYLFNINFPDTPAQKRAKVLAKEDSSDLADLCHRMTVLYTEIPYSDVLMVERISRTLKEKHYGTTGI</sequence>
<keyword evidence="3" id="KW-1185">Reference proteome</keyword>
<keyword evidence="1" id="KW-1133">Transmembrane helix</keyword>
<evidence type="ECO:0000313" key="3">
    <source>
        <dbReference type="Proteomes" id="UP000262320"/>
    </source>
</evidence>
<organism evidence="2 3">
    <name type="scientific">Bacteroides phage crAss001</name>
    <name type="common">Bacteroides phage PhiCrAss001</name>
    <dbReference type="NCBI Taxonomy" id="2301731"/>
    <lineage>
        <taxon>Viruses</taxon>
        <taxon>Duplodnaviria</taxon>
        <taxon>Heunggongvirae</taxon>
        <taxon>Uroviricota</taxon>
        <taxon>Caudoviricetes</taxon>
        <taxon>Crassvirales</taxon>
        <taxon>Steigviridae</taxon>
        <taxon>Asinivirinae</taxon>
        <taxon>Kehishuvirus</taxon>
        <taxon>Kehishuvirus primarius</taxon>
    </lineage>
</organism>
<dbReference type="EMBL" id="MH675552">
    <property type="protein sequence ID" value="AXQ62741.1"/>
    <property type="molecule type" value="Genomic_DNA"/>
</dbReference>
<proteinExistence type="predicted"/>
<feature type="transmembrane region" description="Helical" evidence="1">
    <location>
        <begin position="6"/>
        <end position="39"/>
    </location>
</feature>
<keyword evidence="1" id="KW-0472">Membrane</keyword>
<organismHost>
    <name type="scientific">Bacteroides intestinalis</name>
    <dbReference type="NCBI Taxonomy" id="329854"/>
</organismHost>
<name>A0A385DTN4_BPCA1</name>
<dbReference type="Proteomes" id="UP000262320">
    <property type="component" value="Segment"/>
</dbReference>
<protein>
    <submittedName>
        <fullName evidence="2">Uncharacterized protein</fullName>
    </submittedName>
</protein>
<gene>
    <name evidence="2" type="ORF">crAss001_98</name>
</gene>
<accession>A0A385DTN4</accession>
<reference evidence="2 3" key="1">
    <citation type="submission" date="2018-07" db="EMBL/GenBank/DDBJ databases">
        <title>PhiCrAss001, a member of the most abundant bacteriophage family in the human gut, infects Bacteroides.</title>
        <authorList>
            <person name="Shkoporov A.N."/>
            <person name="Khokhlova E.V."/>
            <person name="Fitzgerald C.B."/>
            <person name="Stockdale S.R."/>
            <person name="Draper L.A."/>
            <person name="Ross R.P."/>
            <person name="Hill C."/>
        </authorList>
    </citation>
    <scope>NUCLEOTIDE SEQUENCE [LARGE SCALE GENOMIC DNA]</scope>
    <source>
        <strain evidence="3">crAss001</strain>
    </source>
</reference>